<organism evidence="2 3">
    <name type="scientific">Leuconostoc mesenteroides subsp. mesenteroides (strain ATCC 8293 / DSM 20343 / BCRC 11652 / CCM 1803 / JCM 6124 / NCDO 523 / NBRC 100496 / NCIMB 8023 / NCTC 12954 / NRRL B-1118 / 37Y)</name>
    <dbReference type="NCBI Taxonomy" id="203120"/>
    <lineage>
        <taxon>Bacteria</taxon>
        <taxon>Bacillati</taxon>
        <taxon>Bacillota</taxon>
        <taxon>Bacilli</taxon>
        <taxon>Lactobacillales</taxon>
        <taxon>Lactobacillaceae</taxon>
        <taxon>Leuconostoc</taxon>
    </lineage>
</organism>
<dbReference type="EnsemblBacteria" id="ABJ62139">
    <property type="protein sequence ID" value="ABJ62139"/>
    <property type="gene ID" value="LEUM_1039"/>
</dbReference>
<keyword evidence="2" id="KW-0067">ATP-binding</keyword>
<evidence type="ECO:0000313" key="2">
    <source>
        <dbReference type="EMBL" id="ABJ62139.1"/>
    </source>
</evidence>
<proteinExistence type="predicted"/>
<feature type="domain" description="Schlafen group 3-like DNA/RNA helicase" evidence="1">
    <location>
        <begin position="221"/>
        <end position="394"/>
    </location>
</feature>
<dbReference type="InterPro" id="IPR027417">
    <property type="entry name" value="P-loop_NTPase"/>
</dbReference>
<keyword evidence="2" id="KW-0378">Hydrolase</keyword>
<dbReference type="GO" id="GO:0004386">
    <property type="term" value="F:helicase activity"/>
    <property type="evidence" value="ECO:0007669"/>
    <property type="project" value="UniProtKB-KW"/>
</dbReference>
<dbReference type="RefSeq" id="WP_011679784.1">
    <property type="nucleotide sequence ID" value="NC_008531.1"/>
</dbReference>
<dbReference type="AlphaFoldDB" id="Q03XD3"/>
<reference evidence="2 3" key="1">
    <citation type="journal article" date="2006" name="Proc. Natl. Acad. Sci. U.S.A.">
        <title>Comparative genomics of the lactic acid bacteria.</title>
        <authorList>
            <person name="Makarova K."/>
            <person name="Slesarev A."/>
            <person name="Wolf Y."/>
            <person name="Sorokin A."/>
            <person name="Mirkin B."/>
            <person name="Koonin E."/>
            <person name="Pavlov A."/>
            <person name="Pavlova N."/>
            <person name="Karamychev V."/>
            <person name="Polouchine N."/>
            <person name="Shakhova V."/>
            <person name="Grigoriev I."/>
            <person name="Lou Y."/>
            <person name="Rohksar D."/>
            <person name="Lucas S."/>
            <person name="Huang K."/>
            <person name="Goodstein D.M."/>
            <person name="Hawkins T."/>
            <person name="Plengvidhya V."/>
            <person name="Welker D."/>
            <person name="Hughes J."/>
            <person name="Goh Y."/>
            <person name="Benson A."/>
            <person name="Baldwin K."/>
            <person name="Lee J.H."/>
            <person name="Diaz-Muniz I."/>
            <person name="Dosti B."/>
            <person name="Smeianov V."/>
            <person name="Wechter W."/>
            <person name="Barabote R."/>
            <person name="Lorca G."/>
            <person name="Altermann E."/>
            <person name="Barrangou R."/>
            <person name="Ganesan B."/>
            <person name="Xie Y."/>
            <person name="Rawsthorne H."/>
            <person name="Tamir D."/>
            <person name="Parker C."/>
            <person name="Breidt F."/>
            <person name="Broadbent J."/>
            <person name="Hutkins R."/>
            <person name="O'Sullivan D."/>
            <person name="Steele J."/>
            <person name="Unlu G."/>
            <person name="Saier M."/>
            <person name="Klaenhammer T."/>
            <person name="Richardson P."/>
            <person name="Kozyavkin S."/>
            <person name="Weimer B."/>
            <person name="Mills D."/>
        </authorList>
    </citation>
    <scope>NUCLEOTIDE SEQUENCE [LARGE SCALE GENOMIC DNA]</scope>
    <source>
        <strain evidence="3">ATCC 8293 / DSM 20343 / BCRC 11652 / CCM 1803 / JCM 6124 / NCDO 523 / NBRC 100496 / NCIMB 8023 / NCTC 12954 / NRRL B-1118 / 37Y</strain>
    </source>
</reference>
<keyword evidence="3" id="KW-1185">Reference proteome</keyword>
<dbReference type="GeneID" id="29576883"/>
<dbReference type="InterPro" id="IPR018647">
    <property type="entry name" value="SLFN_3-like_DNA/RNA_helicase"/>
</dbReference>
<dbReference type="SUPFAM" id="SSF52540">
    <property type="entry name" value="P-loop containing nucleoside triphosphate hydrolases"/>
    <property type="match status" value="1"/>
</dbReference>
<evidence type="ECO:0000313" key="3">
    <source>
        <dbReference type="Proteomes" id="UP000000362"/>
    </source>
</evidence>
<keyword evidence="2" id="KW-0547">Nucleotide-binding</keyword>
<dbReference type="HOGENOM" id="CLU_031184_1_0_9"/>
<dbReference type="KEGG" id="lme:LEUM_1039"/>
<dbReference type="eggNOG" id="COG0507">
    <property type="taxonomic scope" value="Bacteria"/>
</dbReference>
<protein>
    <submittedName>
        <fullName evidence="2">Primosomal protein N' (Replication factor Y)-superfamily II helicase</fullName>
    </submittedName>
</protein>
<accession>Q03XD3</accession>
<dbReference type="Proteomes" id="UP000000362">
    <property type="component" value="Chromosome"/>
</dbReference>
<name>Q03XD3_LEUMM</name>
<gene>
    <name evidence="2" type="ordered locus">LEUM_1039</name>
</gene>
<dbReference type="Gene3D" id="3.40.50.300">
    <property type="entry name" value="P-loop containing nucleotide triphosphate hydrolases"/>
    <property type="match status" value="1"/>
</dbReference>
<sequence length="519" mass="59918">MSLIKTVDFDTIVCVNNSGSDSELMNSFLRIYNPNYNVIKEEISLSPEEISDFVVLVNKLAETKQLTMNKKNGYILGYQANSGIREQFDILRYSEKSILNIELKSKLPKNGLPEIKNQLIRHKLLLGLTEKKVDLVTFVREEMKIYKLSNTQDIEEITPLDLISMITDTYLATDILAEVDLSTMIVSPYVNPEKFVNHEYFLTDEQIQVRGRILKCKNNKMALIDGAGTGKTLLLLDLAKNYLKRNKQVILVFAGSLENNSELESLFKFTVRQVNQVSEQELSTFDVILVDESQSLYEEAFDKLYNISEQTILFSVDQQQTLHPIQKKLNIQKKLTEDVNVTEFKLRNKVRTDPVMSSFISKFLDLKDRTAQPFNFQNVKAVYFDSKELARDYLDNLVNSDDFKSIELTPYTTKSTYNIERAKTYIGSKTVHHVIGREYDNVVVPLDEHYFYNEDAKLDSNYPDYYPFLQDNSIFEAISRVKKHLVIVVINNPSLFIKIQEILTWQIDKVIGEKSNGKD</sequence>
<dbReference type="Pfam" id="PF09848">
    <property type="entry name" value="SLFN-g3_helicase"/>
    <property type="match status" value="1"/>
</dbReference>
<evidence type="ECO:0000259" key="1">
    <source>
        <dbReference type="Pfam" id="PF09848"/>
    </source>
</evidence>
<dbReference type="EMBL" id="CP000414">
    <property type="protein sequence ID" value="ABJ62139.1"/>
    <property type="molecule type" value="Genomic_DNA"/>
</dbReference>
<keyword evidence="2" id="KW-0347">Helicase</keyword>